<dbReference type="Proteomes" id="UP001054837">
    <property type="component" value="Unassembled WGS sequence"/>
</dbReference>
<dbReference type="EMBL" id="BPLQ01009615">
    <property type="protein sequence ID" value="GIY45374.1"/>
    <property type="molecule type" value="Genomic_DNA"/>
</dbReference>
<accession>A0AAV4TI13</accession>
<dbReference type="AlphaFoldDB" id="A0AAV4TI13"/>
<reference evidence="1 2" key="1">
    <citation type="submission" date="2021-06" db="EMBL/GenBank/DDBJ databases">
        <title>Caerostris darwini draft genome.</title>
        <authorList>
            <person name="Kono N."/>
            <person name="Arakawa K."/>
        </authorList>
    </citation>
    <scope>NUCLEOTIDE SEQUENCE [LARGE SCALE GENOMIC DNA]</scope>
</reference>
<name>A0AAV4TI13_9ARAC</name>
<sequence>MSFTPDLISVTDFTHPSTPLFNRHILNRMNRDCSAHDIPIGPFRMGVPFSFRSMPNRNGNKNEICSEYFSFNVHEKRRRVHVGCPCFAL</sequence>
<comment type="caution">
    <text evidence="1">The sequence shown here is derived from an EMBL/GenBank/DDBJ whole genome shotgun (WGS) entry which is preliminary data.</text>
</comment>
<protein>
    <submittedName>
        <fullName evidence="1">Uncharacterized protein</fullName>
    </submittedName>
</protein>
<proteinExistence type="predicted"/>
<organism evidence="1 2">
    <name type="scientific">Caerostris darwini</name>
    <dbReference type="NCBI Taxonomy" id="1538125"/>
    <lineage>
        <taxon>Eukaryota</taxon>
        <taxon>Metazoa</taxon>
        <taxon>Ecdysozoa</taxon>
        <taxon>Arthropoda</taxon>
        <taxon>Chelicerata</taxon>
        <taxon>Arachnida</taxon>
        <taxon>Araneae</taxon>
        <taxon>Araneomorphae</taxon>
        <taxon>Entelegynae</taxon>
        <taxon>Araneoidea</taxon>
        <taxon>Araneidae</taxon>
        <taxon>Caerostris</taxon>
    </lineage>
</organism>
<evidence type="ECO:0000313" key="2">
    <source>
        <dbReference type="Proteomes" id="UP001054837"/>
    </source>
</evidence>
<evidence type="ECO:0000313" key="1">
    <source>
        <dbReference type="EMBL" id="GIY45374.1"/>
    </source>
</evidence>
<keyword evidence="2" id="KW-1185">Reference proteome</keyword>
<gene>
    <name evidence="1" type="ORF">CDAR_482341</name>
</gene>